<keyword evidence="2" id="KW-1185">Reference proteome</keyword>
<organism evidence="1 2">
    <name type="scientific">Coccomyxa viridis</name>
    <dbReference type="NCBI Taxonomy" id="1274662"/>
    <lineage>
        <taxon>Eukaryota</taxon>
        <taxon>Viridiplantae</taxon>
        <taxon>Chlorophyta</taxon>
        <taxon>core chlorophytes</taxon>
        <taxon>Trebouxiophyceae</taxon>
        <taxon>Trebouxiophyceae incertae sedis</taxon>
        <taxon>Coccomyxaceae</taxon>
        <taxon>Coccomyxa</taxon>
    </lineage>
</organism>
<gene>
    <name evidence="1" type="ORF">CVIRNUC_000552</name>
</gene>
<evidence type="ECO:0000313" key="1">
    <source>
        <dbReference type="EMBL" id="CAK0735264.1"/>
    </source>
</evidence>
<proteinExistence type="predicted"/>
<protein>
    <submittedName>
        <fullName evidence="1">Uncharacterized protein</fullName>
    </submittedName>
</protein>
<dbReference type="EMBL" id="CAUYUE010000001">
    <property type="protein sequence ID" value="CAK0735264.1"/>
    <property type="molecule type" value="Genomic_DNA"/>
</dbReference>
<dbReference type="PANTHER" id="PTHR31485">
    <property type="entry name" value="PEPTIDYL SERINE ALPHA-GALACTOSYLTRANSFERASE"/>
    <property type="match status" value="1"/>
</dbReference>
<sequence length="488" mass="56247">MRHITGRSRASMMSTLRAAMLGTVCVVCGLLAGYQAFKGGQKNKVFRLKISASASSQPDDLQIVTAHARQQYRYLQPSNTSAISMHTVVPTGCDRWQDFQMAGLYWSFLRSGQPGEITRICGCETEELLHRSVFWLMPTWVTHAVTSAGDDRYPIYNKPWVLAQWFKMVKPTEEYFLVLDSDMVIHRPFLPEQFGIAPGWAAAQNIWYLQDLNAVIIDKLFPDLLTHRFDDWLAEPGPMRRADEVAEFYFVHRADAPDVFRRYWEYAYPIREFMAGTSKEAIQRRENTTGEDWVSETHAYPLAAASSGVRHRGSNSSIYHVSHDIYDADPNAVHFCWTVEVEAHGYKWFKHWFEHFNFAACPPWPEFHNKHRRGLFPHPPRPSLLTSQGSALVKDLLNIEVVAVLNQAFCHLHHYKFCPRTDELMQQCGMADQIMVELEQRWEEVRQSFGGDLQCVDAQDECSCTEDAWSCRRTCGLCQPHRRRTDPS</sequence>
<dbReference type="GO" id="GO:0016757">
    <property type="term" value="F:glycosyltransferase activity"/>
    <property type="evidence" value="ECO:0007669"/>
    <property type="project" value="InterPro"/>
</dbReference>
<dbReference type="InterPro" id="IPR044845">
    <property type="entry name" value="HPAT/SRGT1-like"/>
</dbReference>
<evidence type="ECO:0000313" key="2">
    <source>
        <dbReference type="Proteomes" id="UP001314263"/>
    </source>
</evidence>
<name>A0AAV1HT13_9CHLO</name>
<reference evidence="1 2" key="1">
    <citation type="submission" date="2023-10" db="EMBL/GenBank/DDBJ databases">
        <authorList>
            <person name="Maclean D."/>
            <person name="Macfadyen A."/>
        </authorList>
    </citation>
    <scope>NUCLEOTIDE SEQUENCE [LARGE SCALE GENOMIC DNA]</scope>
</reference>
<dbReference type="Proteomes" id="UP001314263">
    <property type="component" value="Unassembled WGS sequence"/>
</dbReference>
<dbReference type="PANTHER" id="PTHR31485:SF7">
    <property type="entry name" value="PEPTIDYL SERINE ALPHA-GALACTOSYLTRANSFERASE"/>
    <property type="match status" value="1"/>
</dbReference>
<dbReference type="AlphaFoldDB" id="A0AAV1HT13"/>
<comment type="caution">
    <text evidence="1">The sequence shown here is derived from an EMBL/GenBank/DDBJ whole genome shotgun (WGS) entry which is preliminary data.</text>
</comment>
<accession>A0AAV1HT13</accession>